<gene>
    <name evidence="2" type="ORF">H4W80_000029</name>
</gene>
<dbReference type="SUPFAM" id="SSF53187">
    <property type="entry name" value="Zn-dependent exopeptidases"/>
    <property type="match status" value="1"/>
</dbReference>
<feature type="domain" description="Peptidase M20 dimerisation" evidence="1">
    <location>
        <begin position="222"/>
        <end position="317"/>
    </location>
</feature>
<evidence type="ECO:0000313" key="2">
    <source>
        <dbReference type="EMBL" id="MBE1581771.1"/>
    </source>
</evidence>
<protein>
    <submittedName>
        <fullName evidence="2">Aminobenzoyl-glutamate utilization protein A</fullName>
    </submittedName>
</protein>
<dbReference type="PIRSF" id="PIRSF005962">
    <property type="entry name" value="Pept_M20D_amidohydro"/>
    <property type="match status" value="1"/>
</dbReference>
<dbReference type="NCBIfam" id="TIGR01891">
    <property type="entry name" value="amidohydrolases"/>
    <property type="match status" value="1"/>
</dbReference>
<dbReference type="Pfam" id="PF07687">
    <property type="entry name" value="M20_dimer"/>
    <property type="match status" value="1"/>
</dbReference>
<evidence type="ECO:0000259" key="1">
    <source>
        <dbReference type="Pfam" id="PF07687"/>
    </source>
</evidence>
<dbReference type="InterPro" id="IPR017439">
    <property type="entry name" value="Amidohydrolase"/>
</dbReference>
<dbReference type="SUPFAM" id="SSF55031">
    <property type="entry name" value="Bacterial exopeptidase dimerisation domain"/>
    <property type="match status" value="1"/>
</dbReference>
<dbReference type="Gene3D" id="3.40.630.10">
    <property type="entry name" value="Zn peptidases"/>
    <property type="match status" value="2"/>
</dbReference>
<evidence type="ECO:0000313" key="3">
    <source>
        <dbReference type="Proteomes" id="UP000633509"/>
    </source>
</evidence>
<dbReference type="InterPro" id="IPR011650">
    <property type="entry name" value="Peptidase_M20_dimer"/>
</dbReference>
<accession>A0ABR9LNW6</accession>
<dbReference type="EMBL" id="JADBEK010000001">
    <property type="protein sequence ID" value="MBE1581771.1"/>
    <property type="molecule type" value="Genomic_DNA"/>
</dbReference>
<dbReference type="InterPro" id="IPR002933">
    <property type="entry name" value="Peptidase_M20"/>
</dbReference>
<dbReference type="PANTHER" id="PTHR30575">
    <property type="entry name" value="PEPTIDASE M20"/>
    <property type="match status" value="1"/>
</dbReference>
<name>A0ABR9LNW6_9ACTN</name>
<dbReference type="PANTHER" id="PTHR30575:SF3">
    <property type="entry name" value="PEPTIDASE M20 DIMERISATION DOMAIN-CONTAINING PROTEIN"/>
    <property type="match status" value="1"/>
</dbReference>
<organism evidence="2 3">
    <name type="scientific">Nonomuraea angiospora</name>
    <dbReference type="NCBI Taxonomy" id="46172"/>
    <lineage>
        <taxon>Bacteria</taxon>
        <taxon>Bacillati</taxon>
        <taxon>Actinomycetota</taxon>
        <taxon>Actinomycetes</taxon>
        <taxon>Streptosporangiales</taxon>
        <taxon>Streptosporangiaceae</taxon>
        <taxon>Nonomuraea</taxon>
    </lineage>
</organism>
<dbReference type="Proteomes" id="UP000633509">
    <property type="component" value="Unassembled WGS sequence"/>
</dbReference>
<comment type="caution">
    <text evidence="2">The sequence shown here is derived from an EMBL/GenBank/DDBJ whole genome shotgun (WGS) entry which is preliminary data.</text>
</comment>
<keyword evidence="3" id="KW-1185">Reference proteome</keyword>
<sequence>MSAGRRAEALPDPLDATAVRRRLHRRPEPGFLEIETADLAWGLLAGLGWRLRGGGELVDVRDHPGLPSRDELDAAVRRAAAQGVAAASVHRFRDGNTAFVAELRGTRPGPLIAVRVDMDALPIQESRSGGHHPAARGFGSDVDGAMHACGHDGHVAIALRAAALLSDRRFAGTVRLLFQPAEEGVRGAAPMLAAGLADDVDVLLAVHLGFGTPDGCVAAATELYGTSKLRAEFTGVAAHASGAPEQGRSALLAAASAVLGLHALPRYATATTRVNVGTLHAPGAANIVNARAVLGAEVRAGGAAEHDDLERRARDVLHGAAAMHGVTVDVARTGWATSAATDDAILGRIETLAPGHGLRLLPPRPLRASDDATLFMRHVQERDGLAGYLLVGAGTYGPHHSPTFDLDEAALAPAADLLAALIRSW</sequence>
<proteinExistence type="predicted"/>
<dbReference type="InterPro" id="IPR036264">
    <property type="entry name" value="Bact_exopeptidase_dim_dom"/>
</dbReference>
<reference evidence="2 3" key="1">
    <citation type="submission" date="2020-10" db="EMBL/GenBank/DDBJ databases">
        <title>Sequencing the genomes of 1000 actinobacteria strains.</title>
        <authorList>
            <person name="Klenk H.-P."/>
        </authorList>
    </citation>
    <scope>NUCLEOTIDE SEQUENCE [LARGE SCALE GENOMIC DNA]</scope>
    <source>
        <strain evidence="2 3">DSM 43173</strain>
    </source>
</reference>
<dbReference type="Pfam" id="PF01546">
    <property type="entry name" value="Peptidase_M20"/>
    <property type="match status" value="1"/>
</dbReference>
<dbReference type="RefSeq" id="WP_318786621.1">
    <property type="nucleotide sequence ID" value="NZ_JADBEK010000001.1"/>
</dbReference>
<dbReference type="InterPro" id="IPR052030">
    <property type="entry name" value="Peptidase_M20/M20A_hydrolases"/>
</dbReference>